<reference evidence="3" key="1">
    <citation type="submission" date="2024-01" db="EMBL/GenBank/DDBJ databases">
        <title>Genome sequence of Mycoplasma ciconiae type strain DSM 25251.</title>
        <authorList>
            <person name="Spergser J."/>
        </authorList>
    </citation>
    <scope>NUCLEOTIDE SEQUENCE [LARGE SCALE GENOMIC DNA]</scope>
    <source>
        <strain evidence="3">DSM 25251</strain>
    </source>
</reference>
<proteinExistence type="inferred from homology"/>
<organism evidence="3 4">
    <name type="scientific">Mycoplasmopsis ciconiae</name>
    <dbReference type="NCBI Taxonomy" id="561067"/>
    <lineage>
        <taxon>Bacteria</taxon>
        <taxon>Bacillati</taxon>
        <taxon>Mycoplasmatota</taxon>
        <taxon>Mycoplasmoidales</taxon>
        <taxon>Metamycoplasmataceae</taxon>
        <taxon>Mycoplasmopsis</taxon>
    </lineage>
</organism>
<protein>
    <submittedName>
        <fullName evidence="3">YigZ family protein</fullName>
    </submittedName>
</protein>
<dbReference type="Gene3D" id="3.30.230.30">
    <property type="entry name" value="Impact, N-terminal domain"/>
    <property type="match status" value="1"/>
</dbReference>
<evidence type="ECO:0000313" key="4">
    <source>
        <dbReference type="Proteomes" id="UP001344817"/>
    </source>
</evidence>
<feature type="domain" description="Impact N-terminal" evidence="2">
    <location>
        <begin position="7"/>
        <end position="113"/>
    </location>
</feature>
<dbReference type="PANTHER" id="PTHR16301:SF20">
    <property type="entry name" value="IMPACT FAMILY MEMBER YIGZ"/>
    <property type="match status" value="1"/>
</dbReference>
<dbReference type="InterPro" id="IPR023582">
    <property type="entry name" value="Impact"/>
</dbReference>
<sequence length="131" mass="15001">MHEIVIKKSTFISYVYEVQNKDQINQIIANLRKEYKKARHICSAYVLEDQYKNLNGGYDDDGEPKNTAGMPIFDLIQIKNIKNVLVVVIRYFGGVKLGASGLIRAYRKSANVAIDEYLKEKNNENSIKSKK</sequence>
<dbReference type="Pfam" id="PF01205">
    <property type="entry name" value="Impact_N"/>
    <property type="match status" value="1"/>
</dbReference>
<evidence type="ECO:0000313" key="3">
    <source>
        <dbReference type="EMBL" id="MEE3928123.1"/>
    </source>
</evidence>
<dbReference type="InterPro" id="IPR020568">
    <property type="entry name" value="Ribosomal_Su5_D2-typ_SF"/>
</dbReference>
<evidence type="ECO:0000259" key="2">
    <source>
        <dbReference type="Pfam" id="PF01205"/>
    </source>
</evidence>
<dbReference type="RefSeq" id="WP_330500535.1">
    <property type="nucleotide sequence ID" value="NZ_JAZDWZ010000002.1"/>
</dbReference>
<dbReference type="EMBL" id="JAZDWZ010000002">
    <property type="protein sequence ID" value="MEE3928123.1"/>
    <property type="molecule type" value="Genomic_DNA"/>
</dbReference>
<dbReference type="Proteomes" id="UP001344817">
    <property type="component" value="Unassembled WGS sequence"/>
</dbReference>
<gene>
    <name evidence="3" type="ORF">V2E24_00845</name>
</gene>
<dbReference type="InterPro" id="IPR036956">
    <property type="entry name" value="Impact_N_sf"/>
</dbReference>
<name>A0ABU7MLR6_9BACT</name>
<dbReference type="SUPFAM" id="SSF54211">
    <property type="entry name" value="Ribosomal protein S5 domain 2-like"/>
    <property type="match status" value="1"/>
</dbReference>
<dbReference type="InterPro" id="IPR001498">
    <property type="entry name" value="Impact_N"/>
</dbReference>
<comment type="caution">
    <text evidence="3">The sequence shown here is derived from an EMBL/GenBank/DDBJ whole genome shotgun (WGS) entry which is preliminary data.</text>
</comment>
<dbReference type="PANTHER" id="PTHR16301">
    <property type="entry name" value="IMPACT-RELATED"/>
    <property type="match status" value="1"/>
</dbReference>
<keyword evidence="4" id="KW-1185">Reference proteome</keyword>
<accession>A0ABU7MLR6</accession>
<evidence type="ECO:0000256" key="1">
    <source>
        <dbReference type="ARBA" id="ARBA00007665"/>
    </source>
</evidence>
<comment type="similarity">
    <text evidence="1">Belongs to the IMPACT family.</text>
</comment>